<dbReference type="EMBL" id="LGTQ01000005">
    <property type="protein sequence ID" value="KPM49685.1"/>
    <property type="molecule type" value="Genomic_DNA"/>
</dbReference>
<dbReference type="SMART" id="SM01130">
    <property type="entry name" value="DHDPS"/>
    <property type="match status" value="1"/>
</dbReference>
<evidence type="ECO:0000256" key="2">
    <source>
        <dbReference type="ARBA" id="ARBA00023270"/>
    </source>
</evidence>
<protein>
    <recommendedName>
        <fullName evidence="8">Dihydrodipicolinate synthetase</fullName>
    </recommendedName>
</protein>
<dbReference type="CDD" id="cd00408">
    <property type="entry name" value="DHDPS-like"/>
    <property type="match status" value="1"/>
</dbReference>
<feature type="active site" description="Proton donor/acceptor" evidence="4">
    <location>
        <position position="132"/>
    </location>
</feature>
<organism evidence="6 7">
    <name type="scientific">Jiulongibacter sediminis</name>
    <dbReference type="NCBI Taxonomy" id="1605367"/>
    <lineage>
        <taxon>Bacteria</taxon>
        <taxon>Pseudomonadati</taxon>
        <taxon>Bacteroidota</taxon>
        <taxon>Cytophagia</taxon>
        <taxon>Cytophagales</taxon>
        <taxon>Leadbetterellaceae</taxon>
        <taxon>Jiulongibacter</taxon>
    </lineage>
</organism>
<feature type="binding site" evidence="5">
    <location>
        <position position="203"/>
    </location>
    <ligand>
        <name>pyruvate</name>
        <dbReference type="ChEBI" id="CHEBI:15361"/>
    </ligand>
</feature>
<evidence type="ECO:0000256" key="1">
    <source>
        <dbReference type="ARBA" id="ARBA00023239"/>
    </source>
</evidence>
<dbReference type="OrthoDB" id="9778880at2"/>
<evidence type="ECO:0008006" key="8">
    <source>
        <dbReference type="Google" id="ProtNLM"/>
    </source>
</evidence>
<evidence type="ECO:0000256" key="4">
    <source>
        <dbReference type="PIRSR" id="PIRSR001365-1"/>
    </source>
</evidence>
<dbReference type="STRING" id="1605367.AFM12_03590"/>
<evidence type="ECO:0000313" key="7">
    <source>
        <dbReference type="Proteomes" id="UP000050454"/>
    </source>
</evidence>
<dbReference type="GO" id="GO:0005829">
    <property type="term" value="C:cytosol"/>
    <property type="evidence" value="ECO:0007669"/>
    <property type="project" value="TreeGrafter"/>
</dbReference>
<feature type="active site" description="Schiff-base intermediate with substrate" evidence="4">
    <location>
        <position position="160"/>
    </location>
</feature>
<dbReference type="Proteomes" id="UP000050454">
    <property type="component" value="Unassembled WGS sequence"/>
</dbReference>
<accession>A0A0P7C5U0</accession>
<dbReference type="RefSeq" id="WP_055143988.1">
    <property type="nucleotide sequence ID" value="NZ_JXSZ01000005.1"/>
</dbReference>
<comment type="caution">
    <text evidence="6">The sequence shown here is derived from an EMBL/GenBank/DDBJ whole genome shotgun (WGS) entry which is preliminary data.</text>
</comment>
<dbReference type="GO" id="GO:0019262">
    <property type="term" value="P:N-acetylneuraminate catabolic process"/>
    <property type="evidence" value="ECO:0007669"/>
    <property type="project" value="TreeGrafter"/>
</dbReference>
<dbReference type="PROSITE" id="PS00666">
    <property type="entry name" value="DHDPS_2"/>
    <property type="match status" value="1"/>
</dbReference>
<comment type="similarity">
    <text evidence="3">Belongs to the DapA family.</text>
</comment>
<keyword evidence="7" id="KW-1185">Reference proteome</keyword>
<evidence type="ECO:0000313" key="6">
    <source>
        <dbReference type="EMBL" id="KPM49685.1"/>
    </source>
</evidence>
<dbReference type="Pfam" id="PF00701">
    <property type="entry name" value="DHDPS"/>
    <property type="match status" value="1"/>
</dbReference>
<dbReference type="InterPro" id="IPR002220">
    <property type="entry name" value="DapA-like"/>
</dbReference>
<reference evidence="6 7" key="1">
    <citation type="submission" date="2015-07" db="EMBL/GenBank/DDBJ databases">
        <title>The draft genome sequence of Leadbetterella sp. JN14-9.</title>
        <authorList>
            <person name="Liu Y."/>
            <person name="Du J."/>
            <person name="Shao Z."/>
        </authorList>
    </citation>
    <scope>NUCLEOTIDE SEQUENCE [LARGE SCALE GENOMIC DNA]</scope>
    <source>
        <strain evidence="6 7">JN14-9</strain>
    </source>
</reference>
<dbReference type="InterPro" id="IPR013785">
    <property type="entry name" value="Aldolase_TIM"/>
</dbReference>
<feature type="binding site" evidence="5">
    <location>
        <position position="44"/>
    </location>
    <ligand>
        <name>pyruvate</name>
        <dbReference type="ChEBI" id="CHEBI:15361"/>
    </ligand>
</feature>
<dbReference type="GO" id="GO:0008747">
    <property type="term" value="F:N-acetylneuraminate lyase activity"/>
    <property type="evidence" value="ECO:0007669"/>
    <property type="project" value="TreeGrafter"/>
</dbReference>
<dbReference type="InterPro" id="IPR020625">
    <property type="entry name" value="Schiff_base-form_aldolases_AS"/>
</dbReference>
<dbReference type="PIRSF" id="PIRSF001365">
    <property type="entry name" value="DHDPS"/>
    <property type="match status" value="1"/>
</dbReference>
<name>A0A0P7C5U0_9BACT</name>
<gene>
    <name evidence="6" type="ORF">AFM12_03590</name>
</gene>
<dbReference type="Gene3D" id="3.20.20.70">
    <property type="entry name" value="Aldolase class I"/>
    <property type="match status" value="1"/>
</dbReference>
<dbReference type="AlphaFoldDB" id="A0A0P7C5U0"/>
<keyword evidence="2" id="KW-0704">Schiff base</keyword>
<proteinExistence type="inferred from homology"/>
<dbReference type="PANTHER" id="PTHR42849">
    <property type="entry name" value="N-ACETYLNEURAMINATE LYASE"/>
    <property type="match status" value="1"/>
</dbReference>
<evidence type="ECO:0000256" key="3">
    <source>
        <dbReference type="PIRNR" id="PIRNR001365"/>
    </source>
</evidence>
<evidence type="ECO:0000256" key="5">
    <source>
        <dbReference type="PIRSR" id="PIRSR001365-2"/>
    </source>
</evidence>
<dbReference type="PANTHER" id="PTHR42849:SF1">
    <property type="entry name" value="N-ACETYLNEURAMINATE LYASE"/>
    <property type="match status" value="1"/>
</dbReference>
<dbReference type="PRINTS" id="PR00146">
    <property type="entry name" value="DHPICSNTHASE"/>
</dbReference>
<sequence>MRGIISPVITPLNADGSLDQISLGNITERMISAGIAGVFVSGTTGEFSSLSYDFKVNLGKSLIEIVKGRVPVLTGISSTIPLDSVEQGKVAKTQGADFVVATPPYYLKMNQEEVFDYYTWLVSEIKLPLYLYNIPSLTKVSIEKETVLRLSENPGIVGLKDSSGDLEYFQNITEQFTGNDFEIFMGPEEILREALKNGANGGVNGGSNIFPEWYIELYHAHQAGDKVKVDTVQQKILKFSDQVYAFTNDENAYLKGLKAAMAIKGLCQNHLSNPLKAYSEEQLEQIAQILKNF</sequence>
<keyword evidence="1 3" id="KW-0456">Lyase</keyword>
<dbReference type="SUPFAM" id="SSF51569">
    <property type="entry name" value="Aldolase"/>
    <property type="match status" value="1"/>
</dbReference>